<dbReference type="PANTHER" id="PTHR35601:SF1">
    <property type="entry name" value="TOXIN RELE"/>
    <property type="match status" value="1"/>
</dbReference>
<sequence>MAWTIDITSDAEKSLRKIGAADVRGIRDFLFGRVALLDHPRQLGQALQGARLGDLWRYRVGDFRILCRIRDEHLVILVVEIGRRREIYR</sequence>
<organism evidence="3 4">
    <name type="scientific">Rhizobium herbae</name>
    <dbReference type="NCBI Taxonomy" id="508661"/>
    <lineage>
        <taxon>Bacteria</taxon>
        <taxon>Pseudomonadati</taxon>
        <taxon>Pseudomonadota</taxon>
        <taxon>Alphaproteobacteria</taxon>
        <taxon>Hyphomicrobiales</taxon>
        <taxon>Rhizobiaceae</taxon>
        <taxon>Rhizobium/Agrobacterium group</taxon>
        <taxon>Rhizobium</taxon>
    </lineage>
</organism>
<dbReference type="PANTHER" id="PTHR35601">
    <property type="entry name" value="TOXIN RELE"/>
    <property type="match status" value="1"/>
</dbReference>
<comment type="similarity">
    <text evidence="1">Belongs to the RelE toxin family.</text>
</comment>
<dbReference type="SUPFAM" id="SSF143011">
    <property type="entry name" value="RelE-like"/>
    <property type="match status" value="1"/>
</dbReference>
<evidence type="ECO:0000313" key="3">
    <source>
        <dbReference type="EMBL" id="MBW9062751.1"/>
    </source>
</evidence>
<dbReference type="InterPro" id="IPR035093">
    <property type="entry name" value="RelE/ParE_toxin_dom_sf"/>
</dbReference>
<accession>A0ABS7H6G1</accession>
<evidence type="ECO:0000256" key="2">
    <source>
        <dbReference type="ARBA" id="ARBA00022649"/>
    </source>
</evidence>
<dbReference type="EMBL" id="JAEUAO010000001">
    <property type="protein sequence ID" value="MBW9062751.1"/>
    <property type="molecule type" value="Genomic_DNA"/>
</dbReference>
<comment type="caution">
    <text evidence="3">The sequence shown here is derived from an EMBL/GenBank/DDBJ whole genome shotgun (WGS) entry which is preliminary data.</text>
</comment>
<keyword evidence="2" id="KW-1277">Toxin-antitoxin system</keyword>
<protein>
    <submittedName>
        <fullName evidence="3">Type II toxin-antitoxin system RelE/ParE family toxin</fullName>
    </submittedName>
</protein>
<dbReference type="Pfam" id="PF05016">
    <property type="entry name" value="ParE_toxin"/>
    <property type="match status" value="1"/>
</dbReference>
<dbReference type="Gene3D" id="3.30.2310.20">
    <property type="entry name" value="RelE-like"/>
    <property type="match status" value="1"/>
</dbReference>
<dbReference type="RefSeq" id="WP_220370775.1">
    <property type="nucleotide sequence ID" value="NZ_JAEUAO010000001.1"/>
</dbReference>
<proteinExistence type="inferred from homology"/>
<dbReference type="InterPro" id="IPR007712">
    <property type="entry name" value="RelE/ParE_toxin"/>
</dbReference>
<keyword evidence="4" id="KW-1185">Reference proteome</keyword>
<evidence type="ECO:0000256" key="1">
    <source>
        <dbReference type="ARBA" id="ARBA00006226"/>
    </source>
</evidence>
<dbReference type="Proteomes" id="UP000757604">
    <property type="component" value="Unassembled WGS sequence"/>
</dbReference>
<gene>
    <name evidence="3" type="ORF">JNB71_05420</name>
</gene>
<reference evidence="3 4" key="1">
    <citation type="journal article" date="2021" name="MBio">
        <title>Poor Competitiveness of Bradyrhizobium in Pigeon Pea Root Colonization in Indian Soils.</title>
        <authorList>
            <person name="Chalasani D."/>
            <person name="Basu A."/>
            <person name="Pullabhotla S.V.S.R.N."/>
            <person name="Jorrin B."/>
            <person name="Neal A.L."/>
            <person name="Poole P.S."/>
            <person name="Podile A.R."/>
            <person name="Tkacz A."/>
        </authorList>
    </citation>
    <scope>NUCLEOTIDE SEQUENCE [LARGE SCALE GENOMIC DNA]</scope>
    <source>
        <strain evidence="3 4">HU44</strain>
    </source>
</reference>
<name>A0ABS7H6G1_9HYPH</name>
<evidence type="ECO:0000313" key="4">
    <source>
        <dbReference type="Proteomes" id="UP000757604"/>
    </source>
</evidence>